<feature type="domain" description="DUF1559" evidence="3">
    <location>
        <begin position="53"/>
        <end position="311"/>
    </location>
</feature>
<evidence type="ECO:0000313" key="4">
    <source>
        <dbReference type="EMBL" id="QDT05918.1"/>
    </source>
</evidence>
<dbReference type="InterPro" id="IPR045584">
    <property type="entry name" value="Pilin-like"/>
</dbReference>
<dbReference type="SUPFAM" id="SSF54523">
    <property type="entry name" value="Pili subunits"/>
    <property type="match status" value="1"/>
</dbReference>
<organism evidence="4 5">
    <name type="scientific">Rubripirellula lacrimiformis</name>
    <dbReference type="NCBI Taxonomy" id="1930273"/>
    <lineage>
        <taxon>Bacteria</taxon>
        <taxon>Pseudomonadati</taxon>
        <taxon>Planctomycetota</taxon>
        <taxon>Planctomycetia</taxon>
        <taxon>Pirellulales</taxon>
        <taxon>Pirellulaceae</taxon>
        <taxon>Rubripirellula</taxon>
    </lineage>
</organism>
<dbReference type="AlphaFoldDB" id="A0A517NFR0"/>
<dbReference type="RefSeq" id="WP_246145984.1">
    <property type="nucleotide sequence ID" value="NZ_CP036525.1"/>
</dbReference>
<keyword evidence="2" id="KW-0812">Transmembrane</keyword>
<feature type="region of interest" description="Disordered" evidence="1">
    <location>
        <begin position="157"/>
        <end position="178"/>
    </location>
</feature>
<dbReference type="Proteomes" id="UP000318538">
    <property type="component" value="Chromosome"/>
</dbReference>
<evidence type="ECO:0000313" key="5">
    <source>
        <dbReference type="Proteomes" id="UP000318538"/>
    </source>
</evidence>
<gene>
    <name evidence="4" type="ORF">K227x_43230</name>
</gene>
<evidence type="ECO:0000256" key="1">
    <source>
        <dbReference type="SAM" id="MobiDB-lite"/>
    </source>
</evidence>
<dbReference type="Pfam" id="PF07963">
    <property type="entry name" value="N_methyl"/>
    <property type="match status" value="1"/>
</dbReference>
<dbReference type="Gene3D" id="3.30.700.10">
    <property type="entry name" value="Glycoprotein, Type 4 Pilin"/>
    <property type="match status" value="1"/>
</dbReference>
<keyword evidence="2" id="KW-0472">Membrane</keyword>
<reference evidence="4 5" key="1">
    <citation type="submission" date="2019-02" db="EMBL/GenBank/DDBJ databases">
        <title>Deep-cultivation of Planctomycetes and their phenomic and genomic characterization uncovers novel biology.</title>
        <authorList>
            <person name="Wiegand S."/>
            <person name="Jogler M."/>
            <person name="Boedeker C."/>
            <person name="Pinto D."/>
            <person name="Vollmers J."/>
            <person name="Rivas-Marin E."/>
            <person name="Kohn T."/>
            <person name="Peeters S.H."/>
            <person name="Heuer A."/>
            <person name="Rast P."/>
            <person name="Oberbeckmann S."/>
            <person name="Bunk B."/>
            <person name="Jeske O."/>
            <person name="Meyerdierks A."/>
            <person name="Storesund J.E."/>
            <person name="Kallscheuer N."/>
            <person name="Luecker S."/>
            <person name="Lage O.M."/>
            <person name="Pohl T."/>
            <person name="Merkel B.J."/>
            <person name="Hornburger P."/>
            <person name="Mueller R.-W."/>
            <person name="Bruemmer F."/>
            <person name="Labrenz M."/>
            <person name="Spormann A.M."/>
            <person name="Op den Camp H."/>
            <person name="Overmann J."/>
            <person name="Amann R."/>
            <person name="Jetten M.S.M."/>
            <person name="Mascher T."/>
            <person name="Medema M.H."/>
            <person name="Devos D.P."/>
            <person name="Kaster A.-K."/>
            <person name="Ovreas L."/>
            <person name="Rohde M."/>
            <person name="Galperin M.Y."/>
            <person name="Jogler C."/>
        </authorList>
    </citation>
    <scope>NUCLEOTIDE SEQUENCE [LARGE SCALE GENOMIC DNA]</scope>
    <source>
        <strain evidence="4 5">K22_7</strain>
    </source>
</reference>
<dbReference type="InterPro" id="IPR027558">
    <property type="entry name" value="Pre_pil_HX9DG_C"/>
</dbReference>
<feature type="transmembrane region" description="Helical" evidence="2">
    <location>
        <begin position="30"/>
        <end position="51"/>
    </location>
</feature>
<dbReference type="NCBIfam" id="TIGR04294">
    <property type="entry name" value="pre_pil_HX9DG"/>
    <property type="match status" value="1"/>
</dbReference>
<keyword evidence="5" id="KW-1185">Reference proteome</keyword>
<dbReference type="NCBIfam" id="TIGR02532">
    <property type="entry name" value="IV_pilin_GFxxxE"/>
    <property type="match status" value="1"/>
</dbReference>
<dbReference type="Pfam" id="PF07596">
    <property type="entry name" value="SBP_bac_10"/>
    <property type="match status" value="1"/>
</dbReference>
<sequence>MNRSKATKHSVVSKRLLPLTNRPRRRGLTVLELLVTMTIIAVVAALLLPAVNSARESARRIQCVDHLREVGLALHTHHDSKRHLPVGWAFDPTDDYAYGWAVSLLPYLGQDSLAQHVDRSAPPDNLTNLQARTTSIAGMLCPSDIAAPSFVMFAESEDDDKEHGDHAMTLGAGSGGDTAAGHADRVELPLIELPTANYVGVFGTLEPDDSIPAPIGDGAFLENRIVRFRDFQRGLSHTLMVGERTMAQVPSTWFGVKLAGEDAAARMVGSTLEGINNRLADECDFSSRHPGGANFLWGDGHVSFVSQQVDLREYHRWAKLRDH</sequence>
<evidence type="ECO:0000259" key="3">
    <source>
        <dbReference type="Pfam" id="PF07596"/>
    </source>
</evidence>
<name>A0A517NFR0_9BACT</name>
<accession>A0A517NFR0</accession>
<dbReference type="InterPro" id="IPR012902">
    <property type="entry name" value="N_methyl_site"/>
</dbReference>
<protein>
    <recommendedName>
        <fullName evidence="3">DUF1559 domain-containing protein</fullName>
    </recommendedName>
</protein>
<dbReference type="EMBL" id="CP036525">
    <property type="protein sequence ID" value="QDT05918.1"/>
    <property type="molecule type" value="Genomic_DNA"/>
</dbReference>
<evidence type="ECO:0000256" key="2">
    <source>
        <dbReference type="SAM" id="Phobius"/>
    </source>
</evidence>
<keyword evidence="2" id="KW-1133">Transmembrane helix</keyword>
<dbReference type="KEGG" id="rlc:K227x_43230"/>
<dbReference type="InterPro" id="IPR011453">
    <property type="entry name" value="DUF1559"/>
</dbReference>
<proteinExistence type="predicted"/>
<dbReference type="PANTHER" id="PTHR30093">
    <property type="entry name" value="GENERAL SECRETION PATHWAY PROTEIN G"/>
    <property type="match status" value="1"/>
</dbReference>
<dbReference type="PANTHER" id="PTHR30093:SF2">
    <property type="entry name" value="TYPE II SECRETION SYSTEM PROTEIN H"/>
    <property type="match status" value="1"/>
</dbReference>